<name>A0ABS6H411_9PROT</name>
<keyword evidence="2" id="KW-0732">Signal</keyword>
<evidence type="ECO:0000313" key="4">
    <source>
        <dbReference type="Proteomes" id="UP000689967"/>
    </source>
</evidence>
<dbReference type="InterPro" id="IPR005064">
    <property type="entry name" value="BUG"/>
</dbReference>
<dbReference type="RefSeq" id="WP_216873677.1">
    <property type="nucleotide sequence ID" value="NZ_JAERQM010000001.1"/>
</dbReference>
<reference evidence="3 4" key="1">
    <citation type="submission" date="2021-01" db="EMBL/GenBank/DDBJ databases">
        <title>Roseomonas sp. nov, a bacterium isolated from an oil production mixture in Yumen Oilfield.</title>
        <authorList>
            <person name="Wu D."/>
        </authorList>
    </citation>
    <scope>NUCLEOTIDE SEQUENCE [LARGE SCALE GENOMIC DNA]</scope>
    <source>
        <strain evidence="3 4">ROY-5-3</strain>
    </source>
</reference>
<accession>A0ABS6H411</accession>
<feature type="signal peptide" evidence="2">
    <location>
        <begin position="1"/>
        <end position="21"/>
    </location>
</feature>
<dbReference type="CDD" id="cd07012">
    <property type="entry name" value="PBP2_Bug_TTT"/>
    <property type="match status" value="1"/>
</dbReference>
<dbReference type="Proteomes" id="UP000689967">
    <property type="component" value="Unassembled WGS sequence"/>
</dbReference>
<proteinExistence type="inferred from homology"/>
<comment type="similarity">
    <text evidence="1">Belongs to the UPF0065 (bug) family.</text>
</comment>
<organism evidence="3 4">
    <name type="scientific">Falsiroseomonas oleicola</name>
    <dbReference type="NCBI Taxonomy" id="2801474"/>
    <lineage>
        <taxon>Bacteria</taxon>
        <taxon>Pseudomonadati</taxon>
        <taxon>Pseudomonadota</taxon>
        <taxon>Alphaproteobacteria</taxon>
        <taxon>Acetobacterales</taxon>
        <taxon>Roseomonadaceae</taxon>
        <taxon>Falsiroseomonas</taxon>
    </lineage>
</organism>
<dbReference type="EMBL" id="JAERQM010000001">
    <property type="protein sequence ID" value="MBU8543414.1"/>
    <property type="molecule type" value="Genomic_DNA"/>
</dbReference>
<dbReference type="PANTHER" id="PTHR42928">
    <property type="entry name" value="TRICARBOXYLATE-BINDING PROTEIN"/>
    <property type="match status" value="1"/>
</dbReference>
<evidence type="ECO:0000256" key="2">
    <source>
        <dbReference type="SAM" id="SignalP"/>
    </source>
</evidence>
<gene>
    <name evidence="3" type="ORF">JJQ90_06835</name>
</gene>
<dbReference type="PIRSF" id="PIRSF017082">
    <property type="entry name" value="YflP"/>
    <property type="match status" value="1"/>
</dbReference>
<dbReference type="PANTHER" id="PTHR42928:SF5">
    <property type="entry name" value="BLR1237 PROTEIN"/>
    <property type="match status" value="1"/>
</dbReference>
<evidence type="ECO:0000313" key="3">
    <source>
        <dbReference type="EMBL" id="MBU8543414.1"/>
    </source>
</evidence>
<keyword evidence="4" id="KW-1185">Reference proteome</keyword>
<protein>
    <submittedName>
        <fullName evidence="3">Tripartite tricarboxylate transporter substrate binding protein</fullName>
    </submittedName>
</protein>
<evidence type="ECO:0000256" key="1">
    <source>
        <dbReference type="ARBA" id="ARBA00006987"/>
    </source>
</evidence>
<sequence length="321" mass="33575">MLRRLLLLAGLALVPLAPAMAQGSWPDRPIRLVVPFGPGGLSDGVARLGAEWLTRQLGQPVVVDNRPGGNGIVGMEAVARAAPDGHTLLGASASHLVVLPLMQRISLDPHRDLIPIAITAASPLVLVVSQSLGPTTLAEFVAHVQARPGQLDYASGGTGGLSHLGMAYLLQRLDLRMEHVPYRSGPLAMQDILGGRIHSYLGNAVEVLPAMQGNSIRLLGVTGATRNAVLPDVPTIAEQGHPGFEVTTWNGIAAPAGLPDAIRDRLASAMQGACQDAGIRERLIRLGTDPVCSTPAEMAASIQRLTPVMRDAIRLSGASVN</sequence>
<comment type="caution">
    <text evidence="3">The sequence shown here is derived from an EMBL/GenBank/DDBJ whole genome shotgun (WGS) entry which is preliminary data.</text>
</comment>
<dbReference type="Pfam" id="PF03401">
    <property type="entry name" value="TctC"/>
    <property type="match status" value="1"/>
</dbReference>
<feature type="chain" id="PRO_5045914416" evidence="2">
    <location>
        <begin position="22"/>
        <end position="321"/>
    </location>
</feature>